<name>A0A2H0N624_9BACT</name>
<sequence>MFYFKIKKFYQQTISQIFFFTRVINVDRISSKGKKKRLKLDIKIIMKKYFKDLLENKNFPIMEAL</sequence>
<evidence type="ECO:0000313" key="1">
    <source>
        <dbReference type="EMBL" id="PIR04332.1"/>
    </source>
</evidence>
<reference evidence="1 2" key="1">
    <citation type="submission" date="2017-09" db="EMBL/GenBank/DDBJ databases">
        <title>Depth-based differentiation of microbial function through sediment-hosted aquifers and enrichment of novel symbionts in the deep terrestrial subsurface.</title>
        <authorList>
            <person name="Probst A.J."/>
            <person name="Ladd B."/>
            <person name="Jarett J.K."/>
            <person name="Geller-Mcgrath D.E."/>
            <person name="Sieber C.M."/>
            <person name="Emerson J.B."/>
            <person name="Anantharaman K."/>
            <person name="Thomas B.C."/>
            <person name="Malmstrom R."/>
            <person name="Stieglmeier M."/>
            <person name="Klingl A."/>
            <person name="Woyke T."/>
            <person name="Ryan C.M."/>
            <person name="Banfield J.F."/>
        </authorList>
    </citation>
    <scope>NUCLEOTIDE SEQUENCE [LARGE SCALE GENOMIC DNA]</scope>
    <source>
        <strain evidence="1">CG11_big_fil_rev_8_21_14_0_20_39_34</strain>
    </source>
</reference>
<dbReference type="AlphaFoldDB" id="A0A2H0N624"/>
<gene>
    <name evidence="1" type="ORF">COV59_01710</name>
</gene>
<dbReference type="EMBL" id="PCWN01000005">
    <property type="protein sequence ID" value="PIR04332.1"/>
    <property type="molecule type" value="Genomic_DNA"/>
</dbReference>
<accession>A0A2H0N624</accession>
<proteinExistence type="predicted"/>
<organism evidence="1 2">
    <name type="scientific">Candidatus Magasanikbacteria bacterium CG11_big_fil_rev_8_21_14_0_20_39_34</name>
    <dbReference type="NCBI Taxonomy" id="1974653"/>
    <lineage>
        <taxon>Bacteria</taxon>
        <taxon>Candidatus Magasanikiibacteriota</taxon>
    </lineage>
</organism>
<protein>
    <submittedName>
        <fullName evidence="1">Uncharacterized protein</fullName>
    </submittedName>
</protein>
<dbReference type="Proteomes" id="UP000229600">
    <property type="component" value="Unassembled WGS sequence"/>
</dbReference>
<comment type="caution">
    <text evidence="1">The sequence shown here is derived from an EMBL/GenBank/DDBJ whole genome shotgun (WGS) entry which is preliminary data.</text>
</comment>
<evidence type="ECO:0000313" key="2">
    <source>
        <dbReference type="Proteomes" id="UP000229600"/>
    </source>
</evidence>